<dbReference type="RefSeq" id="WP_105716109.1">
    <property type="nucleotide sequence ID" value="NZ_PVBQ01000004.1"/>
</dbReference>
<comment type="function">
    <text evidence="2 7">Hydrolysis of 6-phosphogluconolactone to 6-phosphogluconate.</text>
</comment>
<dbReference type="EC" id="3.1.1.31" evidence="5 7"/>
<evidence type="ECO:0000259" key="8">
    <source>
        <dbReference type="Pfam" id="PF01182"/>
    </source>
</evidence>
<comment type="similarity">
    <text evidence="4 7">Belongs to the glucosamine/galactosamine-6-phosphate isomerase family. 6-phosphogluconolactonase subfamily.</text>
</comment>
<dbReference type="InterPro" id="IPR037171">
    <property type="entry name" value="NagB/RpiA_transferase-like"/>
</dbReference>
<dbReference type="GO" id="GO:0005975">
    <property type="term" value="P:carbohydrate metabolic process"/>
    <property type="evidence" value="ECO:0007669"/>
    <property type="project" value="UniProtKB-UniRule"/>
</dbReference>
<evidence type="ECO:0000313" key="10">
    <source>
        <dbReference type="Proteomes" id="UP000239711"/>
    </source>
</evidence>
<proteinExistence type="inferred from homology"/>
<dbReference type="EMBL" id="PVBQ01000004">
    <property type="protein sequence ID" value="PRD48082.1"/>
    <property type="molecule type" value="Genomic_DNA"/>
</dbReference>
<dbReference type="InterPro" id="IPR006148">
    <property type="entry name" value="Glc/Gal-6P_isomerase"/>
</dbReference>
<evidence type="ECO:0000256" key="7">
    <source>
        <dbReference type="RuleBase" id="RU365095"/>
    </source>
</evidence>
<dbReference type="OrthoDB" id="9810967at2"/>
<dbReference type="Proteomes" id="UP000239711">
    <property type="component" value="Unassembled WGS sequence"/>
</dbReference>
<organism evidence="9 10">
    <name type="scientific">Sphingobacterium haloxyli</name>
    <dbReference type="NCBI Taxonomy" id="2100533"/>
    <lineage>
        <taxon>Bacteria</taxon>
        <taxon>Pseudomonadati</taxon>
        <taxon>Bacteroidota</taxon>
        <taxon>Sphingobacteriia</taxon>
        <taxon>Sphingobacteriales</taxon>
        <taxon>Sphingobacteriaceae</taxon>
        <taxon>Sphingobacterium</taxon>
    </lineage>
</organism>
<evidence type="ECO:0000256" key="1">
    <source>
        <dbReference type="ARBA" id="ARBA00000832"/>
    </source>
</evidence>
<gene>
    <name evidence="7 9" type="primary">pgl</name>
    <name evidence="9" type="ORF">C5745_06085</name>
</gene>
<evidence type="ECO:0000256" key="6">
    <source>
        <dbReference type="ARBA" id="ARBA00020337"/>
    </source>
</evidence>
<dbReference type="NCBIfam" id="TIGR01198">
    <property type="entry name" value="pgl"/>
    <property type="match status" value="1"/>
</dbReference>
<dbReference type="Pfam" id="PF01182">
    <property type="entry name" value="Glucosamine_iso"/>
    <property type="match status" value="1"/>
</dbReference>
<reference evidence="9 10" key="1">
    <citation type="submission" date="2018-02" db="EMBL/GenBank/DDBJ databases">
        <title>The draft genome of Sphingobacterium sp. 5JN-11.</title>
        <authorList>
            <person name="Liu L."/>
            <person name="Li L."/>
            <person name="Liang L."/>
            <person name="Zhang X."/>
            <person name="Wang T."/>
        </authorList>
    </citation>
    <scope>NUCLEOTIDE SEQUENCE [LARGE SCALE GENOMIC DNA]</scope>
    <source>
        <strain evidence="9 10">5JN-11</strain>
    </source>
</reference>
<dbReference type="InterPro" id="IPR039104">
    <property type="entry name" value="6PGL"/>
</dbReference>
<sequence length="239" mass="26952">MVKQFESKTQIFETAAQLFVDAAKKNIDEKGFFSVALTGGSSPIELHRLLATEAYKSQVDWSKVLVFWGDERWVPLDDDLSNAKMSYETLLNHVPIPESNIFPMYKEGVDAKAYAQTYEQILREKLIDDARLDLIFLGMGDDGHTASLFPGTEVLHEKDKWVDAYFLAPQDMYRITLTAPFINKAEKIVVITFGEKKAKALQEVLQGENNPEQYPSQLLEPAGGELLFLVDDEAAQLLT</sequence>
<keyword evidence="10" id="KW-1185">Reference proteome</keyword>
<evidence type="ECO:0000313" key="9">
    <source>
        <dbReference type="EMBL" id="PRD48082.1"/>
    </source>
</evidence>
<comment type="caution">
    <text evidence="9">The sequence shown here is derived from an EMBL/GenBank/DDBJ whole genome shotgun (WGS) entry which is preliminary data.</text>
</comment>
<dbReference type="Gene3D" id="3.40.50.1360">
    <property type="match status" value="1"/>
</dbReference>
<evidence type="ECO:0000256" key="5">
    <source>
        <dbReference type="ARBA" id="ARBA00013198"/>
    </source>
</evidence>
<comment type="catalytic activity">
    <reaction evidence="1 7">
        <text>6-phospho-D-glucono-1,5-lactone + H2O = 6-phospho-D-gluconate + H(+)</text>
        <dbReference type="Rhea" id="RHEA:12556"/>
        <dbReference type="ChEBI" id="CHEBI:15377"/>
        <dbReference type="ChEBI" id="CHEBI:15378"/>
        <dbReference type="ChEBI" id="CHEBI:57955"/>
        <dbReference type="ChEBI" id="CHEBI:58759"/>
        <dbReference type="EC" id="3.1.1.31"/>
    </reaction>
</comment>
<protein>
    <recommendedName>
        <fullName evidence="6 7">6-phosphogluconolactonase</fullName>
        <shortName evidence="7">6PGL</shortName>
        <ecNumber evidence="5 7">3.1.1.31</ecNumber>
    </recommendedName>
</protein>
<feature type="domain" description="Glucosamine/galactosamine-6-phosphate isomerase" evidence="8">
    <location>
        <begin position="7"/>
        <end position="227"/>
    </location>
</feature>
<comment type="pathway">
    <text evidence="3 7">Carbohydrate degradation; pentose phosphate pathway; D-ribulose 5-phosphate from D-glucose 6-phosphate (oxidative stage): step 2/3.</text>
</comment>
<evidence type="ECO:0000256" key="3">
    <source>
        <dbReference type="ARBA" id="ARBA00004961"/>
    </source>
</evidence>
<dbReference type="InterPro" id="IPR005900">
    <property type="entry name" value="6-phosphogluconolactonase_DevB"/>
</dbReference>
<dbReference type="PANTHER" id="PTHR11054">
    <property type="entry name" value="6-PHOSPHOGLUCONOLACTONASE"/>
    <property type="match status" value="1"/>
</dbReference>
<dbReference type="GO" id="GO:0006098">
    <property type="term" value="P:pentose-phosphate shunt"/>
    <property type="evidence" value="ECO:0007669"/>
    <property type="project" value="UniProtKB-UniPathway"/>
</dbReference>
<evidence type="ECO:0000256" key="4">
    <source>
        <dbReference type="ARBA" id="ARBA00010662"/>
    </source>
</evidence>
<evidence type="ECO:0000256" key="2">
    <source>
        <dbReference type="ARBA" id="ARBA00002681"/>
    </source>
</evidence>
<dbReference type="UniPathway" id="UPA00115">
    <property type="reaction ID" value="UER00409"/>
</dbReference>
<dbReference type="AlphaFoldDB" id="A0A2S9J5M7"/>
<accession>A0A2S9J5M7</accession>
<keyword evidence="7" id="KW-0378">Hydrolase</keyword>
<name>A0A2S9J5M7_9SPHI</name>
<dbReference type="CDD" id="cd01400">
    <property type="entry name" value="6PGL"/>
    <property type="match status" value="1"/>
</dbReference>
<dbReference type="PANTHER" id="PTHR11054:SF0">
    <property type="entry name" value="6-PHOSPHOGLUCONOLACTONASE"/>
    <property type="match status" value="1"/>
</dbReference>
<dbReference type="SUPFAM" id="SSF100950">
    <property type="entry name" value="NagB/RpiA/CoA transferase-like"/>
    <property type="match status" value="1"/>
</dbReference>
<dbReference type="GO" id="GO:0017057">
    <property type="term" value="F:6-phosphogluconolactonase activity"/>
    <property type="evidence" value="ECO:0007669"/>
    <property type="project" value="UniProtKB-UniRule"/>
</dbReference>